<organism evidence="1">
    <name type="scientific">uncultured Desulfobacterium sp</name>
    <dbReference type="NCBI Taxonomy" id="201089"/>
    <lineage>
        <taxon>Bacteria</taxon>
        <taxon>Pseudomonadati</taxon>
        <taxon>Thermodesulfobacteriota</taxon>
        <taxon>Desulfobacteria</taxon>
        <taxon>Desulfobacterales</taxon>
        <taxon>Desulfobacteriaceae</taxon>
        <taxon>Desulfobacterium</taxon>
        <taxon>environmental samples</taxon>
    </lineage>
</organism>
<sequence length="37" mass="4202">MIIFDSKMHLLISVSVCNKTRILFSGINLQGVFLYSL</sequence>
<proteinExistence type="predicted"/>
<protein>
    <submittedName>
        <fullName evidence="1">Uncharacterized protein</fullName>
    </submittedName>
</protein>
<name>E1Y8M6_9BACT</name>
<reference evidence="1" key="1">
    <citation type="journal article" date="2011" name="Environ. Microbiol.">
        <title>Genomic insights into the metabolic potential of the polycyclic aromatic hydrocarbon degrading sulfate-reducing Deltaproteobacterium N47.</title>
        <authorList>
            <person name="Bergmann F."/>
            <person name="Selesi D."/>
            <person name="Weinmaier T."/>
            <person name="Tischler P."/>
            <person name="Rattei T."/>
            <person name="Meckenstock R.U."/>
        </authorList>
    </citation>
    <scope>NUCLEOTIDE SEQUENCE</scope>
</reference>
<accession>E1Y8M6</accession>
<evidence type="ECO:0000313" key="1">
    <source>
        <dbReference type="EMBL" id="CBX26920.1"/>
    </source>
</evidence>
<dbReference type="EMBL" id="FR695864">
    <property type="protein sequence ID" value="CBX26920.1"/>
    <property type="molecule type" value="Genomic_DNA"/>
</dbReference>
<dbReference type="AlphaFoldDB" id="E1Y8M6"/>
<gene>
    <name evidence="1" type="ORF">N47_A09490</name>
</gene>